<dbReference type="RefSeq" id="WP_371947511.1">
    <property type="nucleotide sequence ID" value="NZ_JAXCEI010000002.1"/>
</dbReference>
<dbReference type="InterPro" id="IPR036291">
    <property type="entry name" value="NAD(P)-bd_dom_sf"/>
</dbReference>
<dbReference type="InterPro" id="IPR023985">
    <property type="entry name" value="SDR_subfam_1"/>
</dbReference>
<evidence type="ECO:0000256" key="3">
    <source>
        <dbReference type="ARBA" id="ARBA00023027"/>
    </source>
</evidence>
<dbReference type="EMBL" id="JAXCEI010000002">
    <property type="protein sequence ID" value="MFA1538170.1"/>
    <property type="molecule type" value="Genomic_DNA"/>
</dbReference>
<keyword evidence="2" id="KW-0560">Oxidoreductase</keyword>
<dbReference type="InterPro" id="IPR002347">
    <property type="entry name" value="SDR_fam"/>
</dbReference>
<gene>
    <name evidence="4" type="ORF">SM611_04445</name>
</gene>
<evidence type="ECO:0000313" key="4">
    <source>
        <dbReference type="EMBL" id="MFA1538170.1"/>
    </source>
</evidence>
<dbReference type="CDD" id="cd05233">
    <property type="entry name" value="SDR_c"/>
    <property type="match status" value="1"/>
</dbReference>
<dbReference type="PRINTS" id="PR00081">
    <property type="entry name" value="GDHRDH"/>
</dbReference>
<keyword evidence="3" id="KW-0520">NAD</keyword>
<dbReference type="Gene3D" id="3.40.50.720">
    <property type="entry name" value="NAD(P)-binding Rossmann-like Domain"/>
    <property type="match status" value="1"/>
</dbReference>
<dbReference type="NCBIfam" id="TIGR03971">
    <property type="entry name" value="SDR_subfam_1"/>
    <property type="match status" value="1"/>
</dbReference>
<comment type="caution">
    <text evidence="4">The sequence shown here is derived from an EMBL/GenBank/DDBJ whole genome shotgun (WGS) entry which is preliminary data.</text>
</comment>
<comment type="similarity">
    <text evidence="1">Belongs to the short-chain dehydrogenases/reductases (SDR) family.</text>
</comment>
<organism evidence="4 5">
    <name type="scientific">Actinomadura monticuli</name>
    <dbReference type="NCBI Taxonomy" id="3097367"/>
    <lineage>
        <taxon>Bacteria</taxon>
        <taxon>Bacillati</taxon>
        <taxon>Actinomycetota</taxon>
        <taxon>Actinomycetes</taxon>
        <taxon>Streptosporangiales</taxon>
        <taxon>Thermomonosporaceae</taxon>
        <taxon>Actinomadura</taxon>
    </lineage>
</organism>
<sequence>MGRAQDKVVFITGAARGQGRAIALRLAEEGADVIGVDLCADIATNGYALATPADLDETVRQVEKLGRRMVARQADVREPGELRDAVAAGVAELGRLDAVVAQAGICPLGSQDPQAFLDAVAVDFNGVVHAVQAALPHLADGGSIVATGSVAGLLPGSTDNPANGFGGLGYAFAKRGVASLVHDLALTLAPRSIRANAVHPTNTNTDMLNSDPMYRVFRPDLENPTREDALLTFPMMNAMPVGFVEPEDVAATVLFLVSDESRFMTGMQLRVDAGAYVKSRPQQPPAL</sequence>
<dbReference type="Pfam" id="PF13561">
    <property type="entry name" value="adh_short_C2"/>
    <property type="match status" value="1"/>
</dbReference>
<accession>A0ABV4Q603</accession>
<name>A0ABV4Q603_9ACTN</name>
<reference evidence="4 5" key="1">
    <citation type="submission" date="2023-11" db="EMBL/GenBank/DDBJ databases">
        <title>Actinomadura monticuli sp. nov., isolated from volcanic ash.</title>
        <authorList>
            <person name="Lee S.D."/>
            <person name="Yang H."/>
            <person name="Kim I.S."/>
        </authorList>
    </citation>
    <scope>NUCLEOTIDE SEQUENCE [LARGE SCALE GENOMIC DNA]</scope>
    <source>
        <strain evidence="4 5">DLS-62</strain>
    </source>
</reference>
<dbReference type="Proteomes" id="UP001569963">
    <property type="component" value="Unassembled WGS sequence"/>
</dbReference>
<evidence type="ECO:0000313" key="5">
    <source>
        <dbReference type="Proteomes" id="UP001569963"/>
    </source>
</evidence>
<keyword evidence="5" id="KW-1185">Reference proteome</keyword>
<dbReference type="SUPFAM" id="SSF51735">
    <property type="entry name" value="NAD(P)-binding Rossmann-fold domains"/>
    <property type="match status" value="1"/>
</dbReference>
<evidence type="ECO:0000256" key="2">
    <source>
        <dbReference type="ARBA" id="ARBA00023002"/>
    </source>
</evidence>
<evidence type="ECO:0000256" key="1">
    <source>
        <dbReference type="ARBA" id="ARBA00006484"/>
    </source>
</evidence>
<protein>
    <submittedName>
        <fullName evidence="4">Mycofactocin-coupled SDR family oxidoreductase</fullName>
    </submittedName>
</protein>
<dbReference type="PANTHER" id="PTHR42760">
    <property type="entry name" value="SHORT-CHAIN DEHYDROGENASES/REDUCTASES FAMILY MEMBER"/>
    <property type="match status" value="1"/>
</dbReference>
<proteinExistence type="inferred from homology"/>
<dbReference type="PANTHER" id="PTHR42760:SF133">
    <property type="entry name" value="3-OXOACYL-[ACYL-CARRIER-PROTEIN] REDUCTASE"/>
    <property type="match status" value="1"/>
</dbReference>